<evidence type="ECO:0000313" key="1">
    <source>
        <dbReference type="EMBL" id="VDL58947.1"/>
    </source>
</evidence>
<dbReference type="EMBL" id="UYSG01006420">
    <property type="protein sequence ID" value="VDL58947.1"/>
    <property type="molecule type" value="Genomic_DNA"/>
</dbReference>
<reference evidence="3" key="1">
    <citation type="submission" date="2017-02" db="UniProtKB">
        <authorList>
            <consortium name="WormBaseParasite"/>
        </authorList>
    </citation>
    <scope>IDENTIFICATION</scope>
</reference>
<gene>
    <name evidence="1" type="ORF">HDID_LOCUS6629</name>
</gene>
<accession>A0A0R3SNW6</accession>
<proteinExistence type="predicted"/>
<dbReference type="WBParaSite" id="HDID_0000663101-mRNA-1">
    <property type="protein sequence ID" value="HDID_0000663101-mRNA-1"/>
    <property type="gene ID" value="HDID_0000663101"/>
</dbReference>
<dbReference type="Proteomes" id="UP000274504">
    <property type="component" value="Unassembled WGS sequence"/>
</dbReference>
<sequence length="77" mass="8968">MSNMARLLNEDLQMTLPSVFTDLARHYYLPVMKDDCKLPQPKRAKYEEFSPMSTPDVKPYVVKNNFLFLILRNSKAG</sequence>
<dbReference type="AlphaFoldDB" id="A0A0R3SNW6"/>
<organism evidence="3">
    <name type="scientific">Hymenolepis diminuta</name>
    <name type="common">Rat tapeworm</name>
    <dbReference type="NCBI Taxonomy" id="6216"/>
    <lineage>
        <taxon>Eukaryota</taxon>
        <taxon>Metazoa</taxon>
        <taxon>Spiralia</taxon>
        <taxon>Lophotrochozoa</taxon>
        <taxon>Platyhelminthes</taxon>
        <taxon>Cestoda</taxon>
        <taxon>Eucestoda</taxon>
        <taxon>Cyclophyllidea</taxon>
        <taxon>Hymenolepididae</taxon>
        <taxon>Hymenolepis</taxon>
    </lineage>
</organism>
<reference evidence="1 2" key="2">
    <citation type="submission" date="2018-11" db="EMBL/GenBank/DDBJ databases">
        <authorList>
            <consortium name="Pathogen Informatics"/>
        </authorList>
    </citation>
    <scope>NUCLEOTIDE SEQUENCE [LARGE SCALE GENOMIC DNA]</scope>
</reference>
<protein>
    <submittedName>
        <fullName evidence="3">Transposase</fullName>
    </submittedName>
</protein>
<evidence type="ECO:0000313" key="3">
    <source>
        <dbReference type="WBParaSite" id="HDID_0000663101-mRNA-1"/>
    </source>
</evidence>
<name>A0A0R3SNW6_HYMDI</name>
<evidence type="ECO:0000313" key="2">
    <source>
        <dbReference type="Proteomes" id="UP000274504"/>
    </source>
</evidence>